<keyword evidence="3" id="KW-0966">Cell projection</keyword>
<dbReference type="Pfam" id="PF04316">
    <property type="entry name" value="FlgM"/>
    <property type="match status" value="1"/>
</dbReference>
<sequence>MKINDSNRISQVQKYQQANRVADNDKNTYASTYSKQDGVSISSEALEKARELSQTDSAEHAERLAEVKRQVQEGTYHVETNAVVRKMLEAYGEN</sequence>
<accession>A0ABS1J5G6</accession>
<evidence type="ECO:0000259" key="2">
    <source>
        <dbReference type="Pfam" id="PF04316"/>
    </source>
</evidence>
<evidence type="ECO:0000313" key="3">
    <source>
        <dbReference type="EMBL" id="MBL0385512.1"/>
    </source>
</evidence>
<keyword evidence="4" id="KW-1185">Reference proteome</keyword>
<dbReference type="EMBL" id="JAEQNB010000001">
    <property type="protein sequence ID" value="MBL0385512.1"/>
    <property type="molecule type" value="Genomic_DNA"/>
</dbReference>
<feature type="compositionally biased region" description="Polar residues" evidence="1">
    <location>
        <begin position="27"/>
        <end position="38"/>
    </location>
</feature>
<protein>
    <submittedName>
        <fullName evidence="3">Flagellar biosynthesis anti-sigma factor FlgM</fullName>
    </submittedName>
</protein>
<comment type="caution">
    <text evidence="3">The sequence shown here is derived from an EMBL/GenBank/DDBJ whole genome shotgun (WGS) entry which is preliminary data.</text>
</comment>
<organism evidence="3 4">
    <name type="scientific">Tumebacillus amylolyticus</name>
    <dbReference type="NCBI Taxonomy" id="2801339"/>
    <lineage>
        <taxon>Bacteria</taxon>
        <taxon>Bacillati</taxon>
        <taxon>Bacillota</taxon>
        <taxon>Bacilli</taxon>
        <taxon>Bacillales</taxon>
        <taxon>Alicyclobacillaceae</taxon>
        <taxon>Tumebacillus</taxon>
    </lineage>
</organism>
<reference evidence="3 4" key="1">
    <citation type="submission" date="2021-01" db="EMBL/GenBank/DDBJ databases">
        <title>Tumebacillus sp. strain ITR2 16S ribosomal RNA gene Genome sequencing and assembly.</title>
        <authorList>
            <person name="Kang M."/>
        </authorList>
    </citation>
    <scope>NUCLEOTIDE SEQUENCE [LARGE SCALE GENOMIC DNA]</scope>
    <source>
        <strain evidence="3 4">ITR2</strain>
    </source>
</reference>
<gene>
    <name evidence="3" type="ORF">JJB07_02520</name>
</gene>
<dbReference type="InterPro" id="IPR035890">
    <property type="entry name" value="Anti-sigma-28_factor_FlgM_sf"/>
</dbReference>
<dbReference type="RefSeq" id="WP_201630828.1">
    <property type="nucleotide sequence ID" value="NZ_JAEQNB010000001.1"/>
</dbReference>
<evidence type="ECO:0000313" key="4">
    <source>
        <dbReference type="Proteomes" id="UP000602284"/>
    </source>
</evidence>
<feature type="compositionally biased region" description="Polar residues" evidence="1">
    <location>
        <begin position="1"/>
        <end position="19"/>
    </location>
</feature>
<evidence type="ECO:0000256" key="1">
    <source>
        <dbReference type="SAM" id="MobiDB-lite"/>
    </source>
</evidence>
<feature type="region of interest" description="Disordered" evidence="1">
    <location>
        <begin position="1"/>
        <end position="38"/>
    </location>
</feature>
<name>A0ABS1J5G6_9BACL</name>
<feature type="domain" description="Anti-sigma-28 factor FlgM C-terminal" evidence="2">
    <location>
        <begin position="37"/>
        <end position="89"/>
    </location>
</feature>
<dbReference type="InterPro" id="IPR031316">
    <property type="entry name" value="FlgM_C"/>
</dbReference>
<keyword evidence="3" id="KW-0282">Flagellum</keyword>
<proteinExistence type="predicted"/>
<keyword evidence="3" id="KW-0969">Cilium</keyword>
<dbReference type="SUPFAM" id="SSF101498">
    <property type="entry name" value="Anti-sigma factor FlgM"/>
    <property type="match status" value="1"/>
</dbReference>
<dbReference type="Proteomes" id="UP000602284">
    <property type="component" value="Unassembled WGS sequence"/>
</dbReference>